<evidence type="ECO:0000256" key="5">
    <source>
        <dbReference type="ARBA" id="ARBA00022967"/>
    </source>
</evidence>
<keyword evidence="9" id="KW-1185">Reference proteome</keyword>
<dbReference type="PANTHER" id="PTHR42794:SF1">
    <property type="entry name" value="HEMIN IMPORT ATP-BINDING PROTEIN HMUV"/>
    <property type="match status" value="1"/>
</dbReference>
<dbReference type="PROSITE" id="PS50893">
    <property type="entry name" value="ABC_TRANSPORTER_2"/>
    <property type="match status" value="1"/>
</dbReference>
<comment type="caution">
    <text evidence="8">The sequence shown here is derived from an EMBL/GenBank/DDBJ whole genome shotgun (WGS) entry which is preliminary data.</text>
</comment>
<evidence type="ECO:0000313" key="9">
    <source>
        <dbReference type="Proteomes" id="UP000094795"/>
    </source>
</evidence>
<keyword evidence="2" id="KW-0813">Transport</keyword>
<dbReference type="STRING" id="1480615.AWJ14_07365"/>
<dbReference type="RefSeq" id="WP_066180123.1">
    <property type="nucleotide sequence ID" value="NZ_LQZT01000023.1"/>
</dbReference>
<evidence type="ECO:0000256" key="6">
    <source>
        <dbReference type="ARBA" id="ARBA00037066"/>
    </source>
</evidence>
<name>A0A1C1YU59_9HYPH</name>
<dbReference type="InterPro" id="IPR027417">
    <property type="entry name" value="P-loop_NTPase"/>
</dbReference>
<dbReference type="SMART" id="SM00382">
    <property type="entry name" value="AAA"/>
    <property type="match status" value="1"/>
</dbReference>
<keyword evidence="3" id="KW-0547">Nucleotide-binding</keyword>
<evidence type="ECO:0000259" key="7">
    <source>
        <dbReference type="PROSITE" id="PS50893"/>
    </source>
</evidence>
<dbReference type="Pfam" id="PF00005">
    <property type="entry name" value="ABC_tran"/>
    <property type="match status" value="1"/>
</dbReference>
<protein>
    <submittedName>
        <fullName evidence="8">Iron ABC transporter</fullName>
    </submittedName>
</protein>
<accession>A0A1C1YU59</accession>
<evidence type="ECO:0000256" key="3">
    <source>
        <dbReference type="ARBA" id="ARBA00022741"/>
    </source>
</evidence>
<dbReference type="NCBIfam" id="NF010068">
    <property type="entry name" value="PRK13548.1"/>
    <property type="match status" value="1"/>
</dbReference>
<dbReference type="InterPro" id="IPR003593">
    <property type="entry name" value="AAA+_ATPase"/>
</dbReference>
<evidence type="ECO:0000256" key="4">
    <source>
        <dbReference type="ARBA" id="ARBA00022840"/>
    </source>
</evidence>
<dbReference type="GO" id="GO:0016887">
    <property type="term" value="F:ATP hydrolysis activity"/>
    <property type="evidence" value="ECO:0007669"/>
    <property type="project" value="InterPro"/>
</dbReference>
<evidence type="ECO:0000256" key="2">
    <source>
        <dbReference type="ARBA" id="ARBA00022448"/>
    </source>
</evidence>
<organism evidence="8 9">
    <name type="scientific">Hoeflea olei</name>
    <dbReference type="NCBI Taxonomy" id="1480615"/>
    <lineage>
        <taxon>Bacteria</taxon>
        <taxon>Pseudomonadati</taxon>
        <taxon>Pseudomonadota</taxon>
        <taxon>Alphaproteobacteria</taxon>
        <taxon>Hyphomicrobiales</taxon>
        <taxon>Rhizobiaceae</taxon>
        <taxon>Hoeflea</taxon>
    </lineage>
</organism>
<dbReference type="InterPro" id="IPR017871">
    <property type="entry name" value="ABC_transporter-like_CS"/>
</dbReference>
<evidence type="ECO:0000313" key="8">
    <source>
        <dbReference type="EMBL" id="OCW56965.1"/>
    </source>
</evidence>
<gene>
    <name evidence="8" type="ORF">AWJ14_07365</name>
</gene>
<dbReference type="OrthoDB" id="9810077at2"/>
<feature type="domain" description="ABC transporter" evidence="7">
    <location>
        <begin position="2"/>
        <end position="243"/>
    </location>
</feature>
<proteinExistence type="inferred from homology"/>
<evidence type="ECO:0000256" key="1">
    <source>
        <dbReference type="ARBA" id="ARBA00005417"/>
    </source>
</evidence>
<comment type="function">
    <text evidence="6">Part of the ABC transporter complex HmuTUV involved in hemin import. Responsible for energy coupling to the transport system.</text>
</comment>
<keyword evidence="4" id="KW-0067">ATP-binding</keyword>
<dbReference type="SUPFAM" id="SSF52540">
    <property type="entry name" value="P-loop containing nucleoside triphosphate hydrolases"/>
    <property type="match status" value="1"/>
</dbReference>
<dbReference type="Gene3D" id="3.40.50.300">
    <property type="entry name" value="P-loop containing nucleotide triphosphate hydrolases"/>
    <property type="match status" value="1"/>
</dbReference>
<dbReference type="AlphaFoldDB" id="A0A1C1YU59"/>
<dbReference type="CDD" id="cd03214">
    <property type="entry name" value="ABC_Iron-Siderophores_B12_Hemin"/>
    <property type="match status" value="1"/>
</dbReference>
<dbReference type="PROSITE" id="PS00211">
    <property type="entry name" value="ABC_TRANSPORTER_1"/>
    <property type="match status" value="1"/>
</dbReference>
<reference evidence="8 9" key="1">
    <citation type="submission" date="2015-12" db="EMBL/GenBank/DDBJ databases">
        <authorList>
            <person name="Shamseldin A."/>
            <person name="Moawad H."/>
            <person name="Abd El-Rahim W.M."/>
            <person name="Sadowsky M.J."/>
        </authorList>
    </citation>
    <scope>NUCLEOTIDE SEQUENCE [LARGE SCALE GENOMIC DNA]</scope>
    <source>
        <strain evidence="8 9">JC234</strain>
    </source>
</reference>
<dbReference type="Proteomes" id="UP000094795">
    <property type="component" value="Unassembled WGS sequence"/>
</dbReference>
<dbReference type="GO" id="GO:0005524">
    <property type="term" value="F:ATP binding"/>
    <property type="evidence" value="ECO:0007669"/>
    <property type="project" value="UniProtKB-KW"/>
</dbReference>
<dbReference type="EMBL" id="LQZT01000023">
    <property type="protein sequence ID" value="OCW56965.1"/>
    <property type="molecule type" value="Genomic_DNA"/>
</dbReference>
<dbReference type="PANTHER" id="PTHR42794">
    <property type="entry name" value="HEMIN IMPORT ATP-BINDING PROTEIN HMUV"/>
    <property type="match status" value="1"/>
</dbReference>
<comment type="similarity">
    <text evidence="1">Belongs to the ABC transporter superfamily.</text>
</comment>
<sequence>MVEAQHLSVRYGDHVILRDIGFWAEAGQVTVIAGPNGSGKTTLMKALCGDLPYSGVIRLNGRDIAGLKPHEMAAHRGVLAQETTLSFPFTVAEVVRIGISAVNGPARDRAFRDRRVSEALAAVDLDGFAGRFYQELSGGERQRVQLARVLCQIWEPVDEDGPRWLFLDEPVSSLDIRHQIDVMELAADYAARGGGVIAVMHDLNLSAMFADRVTLLAGGSVVAAGPPDDVMTDEALSRTFGCRLRVGVRPANDLFVLPQSVTARSAVT</sequence>
<keyword evidence="5" id="KW-1278">Translocase</keyword>
<dbReference type="InterPro" id="IPR003439">
    <property type="entry name" value="ABC_transporter-like_ATP-bd"/>
</dbReference>